<comment type="caution">
    <text evidence="1">The sequence shown here is derived from an EMBL/GenBank/DDBJ whole genome shotgun (WGS) entry which is preliminary data.</text>
</comment>
<protein>
    <submittedName>
        <fullName evidence="1">LysR family transcriptional regulator</fullName>
    </submittedName>
</protein>
<feature type="non-terminal residue" evidence="1">
    <location>
        <position position="1"/>
    </location>
</feature>
<dbReference type="EMBL" id="JACJJC010000302">
    <property type="protein sequence ID" value="MBM6705298.1"/>
    <property type="molecule type" value="Genomic_DNA"/>
</dbReference>
<organism evidence="1 2">
    <name type="scientific">Sutterella massiliensis</name>
    <dbReference type="NCBI Taxonomy" id="1816689"/>
    <lineage>
        <taxon>Bacteria</taxon>
        <taxon>Pseudomonadati</taxon>
        <taxon>Pseudomonadota</taxon>
        <taxon>Betaproteobacteria</taxon>
        <taxon>Burkholderiales</taxon>
        <taxon>Sutterellaceae</taxon>
        <taxon>Sutterella</taxon>
    </lineage>
</organism>
<evidence type="ECO:0000313" key="2">
    <source>
        <dbReference type="Proteomes" id="UP000715095"/>
    </source>
</evidence>
<sequence length="37" mass="4377">YSRELQAAFAKFEDEASLIVGLPPDEHRLDRERIFRT</sequence>
<gene>
    <name evidence="1" type="ORF">H6A60_12570</name>
</gene>
<accession>A0ABS2DVL5</accession>
<proteinExistence type="predicted"/>
<reference evidence="1 2" key="1">
    <citation type="journal article" date="2021" name="Sci. Rep.">
        <title>The distribution of antibiotic resistance genes in chicken gut microbiota commensals.</title>
        <authorList>
            <person name="Juricova H."/>
            <person name="Matiasovicova J."/>
            <person name="Kubasova T."/>
            <person name="Cejkova D."/>
            <person name="Rychlik I."/>
        </authorList>
    </citation>
    <scope>NUCLEOTIDE SEQUENCE [LARGE SCALE GENOMIC DNA]</scope>
    <source>
        <strain evidence="1 2">An829</strain>
    </source>
</reference>
<dbReference type="Proteomes" id="UP000715095">
    <property type="component" value="Unassembled WGS sequence"/>
</dbReference>
<evidence type="ECO:0000313" key="1">
    <source>
        <dbReference type="EMBL" id="MBM6705298.1"/>
    </source>
</evidence>
<keyword evidence="2" id="KW-1185">Reference proteome</keyword>
<name>A0ABS2DVL5_9BURK</name>